<comment type="caution">
    <text evidence="7">The sequence shown here is derived from an EMBL/GenBank/DDBJ whole genome shotgun (WGS) entry which is preliminary data.</text>
</comment>
<keyword evidence="2" id="KW-0645">Protease</keyword>
<dbReference type="PROSITE" id="PS50088">
    <property type="entry name" value="ANK_REPEAT"/>
    <property type="match status" value="1"/>
</dbReference>
<evidence type="ECO:0000256" key="4">
    <source>
        <dbReference type="PROSITE-ProRule" id="PRU00023"/>
    </source>
</evidence>
<dbReference type="PANTHER" id="PTHR43806">
    <property type="entry name" value="PEPTIDASE S8"/>
    <property type="match status" value="1"/>
</dbReference>
<feature type="compositionally biased region" description="Basic and acidic residues" evidence="5">
    <location>
        <begin position="251"/>
        <end position="274"/>
    </location>
</feature>
<comment type="similarity">
    <text evidence="1">Belongs to the peptidase S8 family.</text>
</comment>
<reference evidence="7 8" key="1">
    <citation type="submission" date="2024-01" db="EMBL/GenBank/DDBJ databases">
        <authorList>
            <person name="Allen C."/>
            <person name="Tagirdzhanova G."/>
        </authorList>
    </citation>
    <scope>NUCLEOTIDE SEQUENCE [LARGE SCALE GENOMIC DNA]</scope>
</reference>
<name>A0ABP0APM8_9PEZI</name>
<evidence type="ECO:0000313" key="7">
    <source>
        <dbReference type="EMBL" id="CAK7209195.1"/>
    </source>
</evidence>
<dbReference type="Proteomes" id="UP001642482">
    <property type="component" value="Unassembled WGS sequence"/>
</dbReference>
<dbReference type="SUPFAM" id="SSF48403">
    <property type="entry name" value="Ankyrin repeat"/>
    <property type="match status" value="1"/>
</dbReference>
<dbReference type="SMART" id="SM00248">
    <property type="entry name" value="ANK"/>
    <property type="match status" value="3"/>
</dbReference>
<dbReference type="SUPFAM" id="SSF52743">
    <property type="entry name" value="Subtilisin-like"/>
    <property type="match status" value="1"/>
</dbReference>
<feature type="repeat" description="ANK" evidence="4">
    <location>
        <begin position="98"/>
        <end position="125"/>
    </location>
</feature>
<accession>A0ABP0APM8</accession>
<feature type="region of interest" description="Disordered" evidence="5">
    <location>
        <begin position="218"/>
        <end position="299"/>
    </location>
</feature>
<dbReference type="InterPro" id="IPR036770">
    <property type="entry name" value="Ankyrin_rpt-contain_sf"/>
</dbReference>
<dbReference type="Gene3D" id="1.25.40.20">
    <property type="entry name" value="Ankyrin repeat-containing domain"/>
    <property type="match status" value="1"/>
</dbReference>
<gene>
    <name evidence="7" type="ORF">SEUCBS140593_000413</name>
</gene>
<evidence type="ECO:0000259" key="6">
    <source>
        <dbReference type="Pfam" id="PF00082"/>
    </source>
</evidence>
<feature type="domain" description="Peptidase S8/S53" evidence="6">
    <location>
        <begin position="668"/>
        <end position="891"/>
    </location>
</feature>
<keyword evidence="3" id="KW-0720">Serine protease</keyword>
<dbReference type="EMBL" id="CAWUHD010000002">
    <property type="protein sequence ID" value="CAK7209195.1"/>
    <property type="molecule type" value="Genomic_DNA"/>
</dbReference>
<dbReference type="PROSITE" id="PS50297">
    <property type="entry name" value="ANK_REP_REGION"/>
    <property type="match status" value="1"/>
</dbReference>
<dbReference type="InterPro" id="IPR036852">
    <property type="entry name" value="Peptidase_S8/S53_dom_sf"/>
</dbReference>
<keyword evidence="8" id="KW-1185">Reference proteome</keyword>
<dbReference type="InterPro" id="IPR050131">
    <property type="entry name" value="Peptidase_S8_subtilisin-like"/>
</dbReference>
<dbReference type="Gene3D" id="3.40.50.200">
    <property type="entry name" value="Peptidase S8/S53 domain"/>
    <property type="match status" value="1"/>
</dbReference>
<evidence type="ECO:0000256" key="2">
    <source>
        <dbReference type="ARBA" id="ARBA00022670"/>
    </source>
</evidence>
<evidence type="ECO:0000313" key="8">
    <source>
        <dbReference type="Proteomes" id="UP001642482"/>
    </source>
</evidence>
<proteinExistence type="inferred from homology"/>
<dbReference type="Pfam" id="PF00082">
    <property type="entry name" value="Peptidase_S8"/>
    <property type="match status" value="1"/>
</dbReference>
<dbReference type="PANTHER" id="PTHR43806:SF58">
    <property type="entry name" value="ALKALINE PROTEASE 1-RELATED"/>
    <property type="match status" value="1"/>
</dbReference>
<dbReference type="InterPro" id="IPR002110">
    <property type="entry name" value="Ankyrin_rpt"/>
</dbReference>
<keyword evidence="4" id="KW-0040">ANK repeat</keyword>
<evidence type="ECO:0000256" key="3">
    <source>
        <dbReference type="ARBA" id="ARBA00022825"/>
    </source>
</evidence>
<sequence length="1017" mass="112231">MPRKSGAASNQRAAVVTNETTIADVLREAQSTDFKDATAARNFQERHRERLNKDPSIRYKKEEVLSKLAQQNDLGNHKEFVKWAVQNHRKLLFCKTEGGYTPLHLAIRDSNNEFVGLVLQSAKNIQELLAEKTDLDMTCLHLAIDNRSPFTSHMIERLLQGSNPGADGTVPGADSASASSSTYGVFTVKAKDQHSGYDGMTPLHIAVIAEDKDERDNFMGQIVPPPVSNAKPQTAPSKARQADTDGPSQDATRDGEDTRGREPAVRDRGADRHPPINTRLQRVGTFNAEKGEPATPVQKIPEPTAKESAKGDMDLLRDARRFNILDIVKKLVDANPRVLVECKDAYSFTPFQAAFDILENETYKDEFAKCRTDAQRESKRHEIIEKEPVVNYLRTYIIDNFIRRDAMRALYKVGDERVLEFDLSGLPYSTINAEFLQGLGKVLRFEGQLKYVALPQLTIQDDDGEFSNMSNGVANEDGQGAKTKHHVKSVIKVSVVDDVEPSHSDEAIELCLGPTRSADGKKKTSGLDVRIWNWFKIDLCIDVIIASAPNVRDVTLYSSGNNAVLVGWSSSIGLPQLKELKRVHVYVQEGLEKKTRLDAYMSRFQAELSRQMPGITCTWESHKADSSYNSVFVERGGEKETESKWMRTMKDYAQFLKSVKPDNKVSPVKIAIIDDGIDTSLDDFTDKIQVGESFFQLSELFGRRGSYYVPTGKHGTLMAQSICSVCPMVKLYIAQLEVLPGQNGQRSFTAESATEAILWAINQGVDIISMSWSINGRDILNKLEDALREAARQQIVMFCASIDEGPSTADTTYPGKAGSCIKIGASTGTGAKLSWVSDSNSQFLLPGEVPIKKSADSSRWSQGQQQNPPYMGSFGSSVSTALAAGLAGVLIYTDRLLESDNLSSGSSDVWPASEGLTPGLGSSELANGLGSGVVTAVNGVAGAGAGVAQHRDYLRLTRKMYEAFELLSKGTEHNKFPQIWDHMPKDIQNLVWNSRAHPEDTERTKAELSAFMKLVRR</sequence>
<evidence type="ECO:0000256" key="5">
    <source>
        <dbReference type="SAM" id="MobiDB-lite"/>
    </source>
</evidence>
<evidence type="ECO:0000256" key="1">
    <source>
        <dbReference type="ARBA" id="ARBA00011073"/>
    </source>
</evidence>
<organism evidence="7 8">
    <name type="scientific">Sporothrix eucalyptigena</name>
    <dbReference type="NCBI Taxonomy" id="1812306"/>
    <lineage>
        <taxon>Eukaryota</taxon>
        <taxon>Fungi</taxon>
        <taxon>Dikarya</taxon>
        <taxon>Ascomycota</taxon>
        <taxon>Pezizomycotina</taxon>
        <taxon>Sordariomycetes</taxon>
        <taxon>Sordariomycetidae</taxon>
        <taxon>Ophiostomatales</taxon>
        <taxon>Ophiostomataceae</taxon>
        <taxon>Sporothrix</taxon>
    </lineage>
</organism>
<keyword evidence="3" id="KW-0378">Hydrolase</keyword>
<protein>
    <recommendedName>
        <fullName evidence="6">Peptidase S8/S53 domain-containing protein</fullName>
    </recommendedName>
</protein>
<dbReference type="InterPro" id="IPR000209">
    <property type="entry name" value="Peptidase_S8/S53_dom"/>
</dbReference>